<evidence type="ECO:0000256" key="1">
    <source>
        <dbReference type="SAM" id="Phobius"/>
    </source>
</evidence>
<proteinExistence type="predicted"/>
<dbReference type="RefSeq" id="WP_230001607.1">
    <property type="nucleotide sequence ID" value="NZ_CP087134.1"/>
</dbReference>
<feature type="transmembrane region" description="Helical" evidence="1">
    <location>
        <begin position="66"/>
        <end position="88"/>
    </location>
</feature>
<evidence type="ECO:0008006" key="4">
    <source>
        <dbReference type="Google" id="ProtNLM"/>
    </source>
</evidence>
<comment type="caution">
    <text evidence="2">The sequence shown here is derived from an EMBL/GenBank/DDBJ whole genome shotgun (WGS) entry which is preliminary data.</text>
</comment>
<evidence type="ECO:0000313" key="3">
    <source>
        <dbReference type="Proteomes" id="UP001273350"/>
    </source>
</evidence>
<keyword evidence="1" id="KW-0472">Membrane</keyword>
<feature type="transmembrane region" description="Helical" evidence="1">
    <location>
        <begin position="100"/>
        <end position="118"/>
    </location>
</feature>
<accession>A0ABU4RDK2</accession>
<name>A0ABU4RDK2_9FLAO</name>
<dbReference type="Proteomes" id="UP001273350">
    <property type="component" value="Unassembled WGS sequence"/>
</dbReference>
<feature type="transmembrane region" description="Helical" evidence="1">
    <location>
        <begin position="41"/>
        <end position="60"/>
    </location>
</feature>
<feature type="transmembrane region" description="Helical" evidence="1">
    <location>
        <begin position="124"/>
        <end position="142"/>
    </location>
</feature>
<dbReference type="EMBL" id="JAWXVI010000005">
    <property type="protein sequence ID" value="MDX6189759.1"/>
    <property type="molecule type" value="Genomic_DNA"/>
</dbReference>
<keyword evidence="3" id="KW-1185">Reference proteome</keyword>
<keyword evidence="1" id="KW-0812">Transmembrane</keyword>
<keyword evidence="1" id="KW-1133">Transmembrane helix</keyword>
<feature type="transmembrane region" description="Helical" evidence="1">
    <location>
        <begin position="163"/>
        <end position="181"/>
    </location>
</feature>
<organism evidence="2 3">
    <name type="scientific">Flavobacterium cupriresistens</name>
    <dbReference type="NCBI Taxonomy" id="2893885"/>
    <lineage>
        <taxon>Bacteria</taxon>
        <taxon>Pseudomonadati</taxon>
        <taxon>Bacteroidota</taxon>
        <taxon>Flavobacteriia</taxon>
        <taxon>Flavobacteriales</taxon>
        <taxon>Flavobacteriaceae</taxon>
        <taxon>Flavobacterium</taxon>
    </lineage>
</organism>
<feature type="transmembrane region" description="Helical" evidence="1">
    <location>
        <begin position="7"/>
        <end position="29"/>
    </location>
</feature>
<gene>
    <name evidence="2" type="ORF">SGQ83_10390</name>
</gene>
<reference evidence="2 3" key="1">
    <citation type="submission" date="2023-11" db="EMBL/GenBank/DDBJ databases">
        <title>Unpublished Manusciprt.</title>
        <authorList>
            <person name="Saticioglu I.B."/>
            <person name="Ay H."/>
            <person name="Ajmi N."/>
            <person name="Altun S."/>
            <person name="Duman M."/>
        </authorList>
    </citation>
    <scope>NUCLEOTIDE SEQUENCE [LARGE SCALE GENOMIC DNA]</scope>
    <source>
        <strain evidence="2 3">Fl-318</strain>
    </source>
</reference>
<sequence>MEPVIKILIYIHAFFGGLGLITGIGSIIVRKGGKLHKRMGKLFSIGMITSSLISLPICWMPKHQNIFLFLIGLFTIYLVISGNRALTFKHKPKADRLDKIISGTMLFFSVLMISLGVYCQLNNIANGILFTFFGGFGFYMTVKDFIFYKNFSETNRNWLSKHIGKMIGALIASITAYIVAGLGIGNLIAWITPSILGTIYIIYWNRKIEPKKNVSTQIEQI</sequence>
<evidence type="ECO:0000313" key="2">
    <source>
        <dbReference type="EMBL" id="MDX6189759.1"/>
    </source>
</evidence>
<protein>
    <recommendedName>
        <fullName evidence="4">DUF2306 domain-containing protein</fullName>
    </recommendedName>
</protein>